<evidence type="ECO:0000313" key="3">
    <source>
        <dbReference type="Proteomes" id="UP000785679"/>
    </source>
</evidence>
<keyword evidence="3" id="KW-1185">Reference proteome</keyword>
<protein>
    <submittedName>
        <fullName evidence="2">Uncharacterized protein</fullName>
    </submittedName>
</protein>
<dbReference type="OrthoDB" id="306488at2759"/>
<keyword evidence="1" id="KW-0175">Coiled coil</keyword>
<dbReference type="EMBL" id="RRYP01014199">
    <property type="protein sequence ID" value="TNV76095.1"/>
    <property type="molecule type" value="Genomic_DNA"/>
</dbReference>
<name>A0A8J8NKA3_HALGN</name>
<feature type="coiled-coil region" evidence="1">
    <location>
        <begin position="74"/>
        <end position="115"/>
    </location>
</feature>
<organism evidence="2 3">
    <name type="scientific">Halteria grandinella</name>
    <dbReference type="NCBI Taxonomy" id="5974"/>
    <lineage>
        <taxon>Eukaryota</taxon>
        <taxon>Sar</taxon>
        <taxon>Alveolata</taxon>
        <taxon>Ciliophora</taxon>
        <taxon>Intramacronucleata</taxon>
        <taxon>Spirotrichea</taxon>
        <taxon>Stichotrichia</taxon>
        <taxon>Sporadotrichida</taxon>
        <taxon>Halteriidae</taxon>
        <taxon>Halteria</taxon>
    </lineage>
</organism>
<evidence type="ECO:0000313" key="2">
    <source>
        <dbReference type="EMBL" id="TNV76095.1"/>
    </source>
</evidence>
<accession>A0A8J8NKA3</accession>
<evidence type="ECO:0000256" key="1">
    <source>
        <dbReference type="SAM" id="Coils"/>
    </source>
</evidence>
<dbReference type="Proteomes" id="UP000785679">
    <property type="component" value="Unassembled WGS sequence"/>
</dbReference>
<dbReference type="AlphaFoldDB" id="A0A8J8NKA3"/>
<proteinExistence type="predicted"/>
<gene>
    <name evidence="2" type="ORF">FGO68_gene10224</name>
</gene>
<reference evidence="2" key="1">
    <citation type="submission" date="2019-06" db="EMBL/GenBank/DDBJ databases">
        <authorList>
            <person name="Zheng W."/>
        </authorList>
    </citation>
    <scope>NUCLEOTIDE SEQUENCE</scope>
    <source>
        <strain evidence="2">QDHG01</strain>
    </source>
</reference>
<comment type="caution">
    <text evidence="2">The sequence shown here is derived from an EMBL/GenBank/DDBJ whole genome shotgun (WGS) entry which is preliminary data.</text>
</comment>
<sequence length="227" mass="26596">MEYLPEKKRTQKAQVLKKEEKIRQFREYLANNDVVLSIVKYLLTVRGKDPLPQDPLVHLRDYFGEERSPMWDVVDQLKEENIQIQEELPAMQRSIEELQKELKAVKLQNRALLIYQNLIDSERTNAVGYKSIVLKLSGFAKFELDTKITRDQFHQLVEGMCRRPINSGHEASTDSVSQTELDEDKYEQICSLFERAYKEAQPPFAGDLENEVYKSILNRIRTYQPSV</sequence>